<evidence type="ECO:0008006" key="3">
    <source>
        <dbReference type="Google" id="ProtNLM"/>
    </source>
</evidence>
<dbReference type="Proteomes" id="UP000623467">
    <property type="component" value="Unassembled WGS sequence"/>
</dbReference>
<gene>
    <name evidence="1" type="ORF">MSAN_00957800</name>
</gene>
<dbReference type="EMBL" id="JACAZH010000006">
    <property type="protein sequence ID" value="KAF7366990.1"/>
    <property type="molecule type" value="Genomic_DNA"/>
</dbReference>
<accession>A0A8H6YTQ0</accession>
<sequence length="445" mass="49690">MPFEVLGEDILLSILCFCDVCTVLAVSATNKPLRRVTLSKQLWLSLVQDSSFRTALELPPPDREEIENYSTEELIGFVKSAVGGPGPFDCPSATITYTNYKIPLPPLENNPDAQLLPGARYILLQNTNWQELYIYDVWSARRIWQRTVQIGTICKVDLVPGGAIARVLLAQPFPYPNKKLHIEEVDLITGLSHQVFELGVATERLVISRYAKYVISGDFFLCTMLHSLVYDAKYTLVNWRTSTFVDRGNGPNYAVKLIPGYIVLTDLEYYPSQQQVLTVTALEQFSEGWQPLSDAGLAAAQLRARDPPIPNIVRERLAYNNQPLGWHSVDVDLAVTPSALCRGAYNISVKAGELPGPPTLIEKIGNLVPARRRRLRPPVHEVLLSYKFIPTPSHGRACELRLVSAQRVSSTTQTSSPRALVQWSGDSIIVSYRQPEWPPTQGHAK</sequence>
<protein>
    <recommendedName>
        <fullName evidence="3">F-box domain-containing protein</fullName>
    </recommendedName>
</protein>
<reference evidence="1" key="1">
    <citation type="submission" date="2020-05" db="EMBL/GenBank/DDBJ databases">
        <title>Mycena genomes resolve the evolution of fungal bioluminescence.</title>
        <authorList>
            <person name="Tsai I.J."/>
        </authorList>
    </citation>
    <scope>NUCLEOTIDE SEQUENCE</scope>
    <source>
        <strain evidence="1">160909Yilan</strain>
    </source>
</reference>
<organism evidence="1 2">
    <name type="scientific">Mycena sanguinolenta</name>
    <dbReference type="NCBI Taxonomy" id="230812"/>
    <lineage>
        <taxon>Eukaryota</taxon>
        <taxon>Fungi</taxon>
        <taxon>Dikarya</taxon>
        <taxon>Basidiomycota</taxon>
        <taxon>Agaricomycotina</taxon>
        <taxon>Agaricomycetes</taxon>
        <taxon>Agaricomycetidae</taxon>
        <taxon>Agaricales</taxon>
        <taxon>Marasmiineae</taxon>
        <taxon>Mycenaceae</taxon>
        <taxon>Mycena</taxon>
    </lineage>
</organism>
<name>A0A8H6YTQ0_9AGAR</name>
<evidence type="ECO:0000313" key="2">
    <source>
        <dbReference type="Proteomes" id="UP000623467"/>
    </source>
</evidence>
<dbReference type="OrthoDB" id="3015771at2759"/>
<dbReference type="SUPFAM" id="SSF81383">
    <property type="entry name" value="F-box domain"/>
    <property type="match status" value="1"/>
</dbReference>
<dbReference type="CDD" id="cd09917">
    <property type="entry name" value="F-box_SF"/>
    <property type="match status" value="1"/>
</dbReference>
<dbReference type="AlphaFoldDB" id="A0A8H6YTQ0"/>
<comment type="caution">
    <text evidence="1">The sequence shown here is derived from an EMBL/GenBank/DDBJ whole genome shotgun (WGS) entry which is preliminary data.</text>
</comment>
<evidence type="ECO:0000313" key="1">
    <source>
        <dbReference type="EMBL" id="KAF7366990.1"/>
    </source>
</evidence>
<keyword evidence="2" id="KW-1185">Reference proteome</keyword>
<dbReference type="InterPro" id="IPR036047">
    <property type="entry name" value="F-box-like_dom_sf"/>
</dbReference>
<proteinExistence type="predicted"/>